<name>A0ABU9LND7_9BACL</name>
<dbReference type="Gene3D" id="3.40.50.620">
    <property type="entry name" value="HUPs"/>
    <property type="match status" value="1"/>
</dbReference>
<sequence>MNTWKQNAANKKSIVSYSGGKDSTLALEWAMKQGEVMGLLVMMEEQGERSRSHATGSELVRAQAKAIGLPVFEVSASWATYEEAFVEALKAAKEAGAEVLVTGDIDLLEHGLWHEQVAARAGLQLAMPLWQEERKSIVKEVVERGYRAIIVTINESLGMKASDLGHELSIEFMNELIERGIDPCGEQGEFHTTVIDGPCFQQALDVKFGRVVRQDPYVFLELTL</sequence>
<evidence type="ECO:0000313" key="2">
    <source>
        <dbReference type="EMBL" id="MEL5988615.1"/>
    </source>
</evidence>
<organism evidence="2 3">
    <name type="scientific">Kurthia gibsonii</name>
    <dbReference type="NCBI Taxonomy" id="33946"/>
    <lineage>
        <taxon>Bacteria</taxon>
        <taxon>Bacillati</taxon>
        <taxon>Bacillota</taxon>
        <taxon>Bacilli</taxon>
        <taxon>Bacillales</taxon>
        <taxon>Caryophanaceae</taxon>
        <taxon>Kurthia</taxon>
    </lineage>
</organism>
<dbReference type="GO" id="GO:0017178">
    <property type="term" value="F:diphthine-ammonia ligase activity"/>
    <property type="evidence" value="ECO:0007669"/>
    <property type="project" value="UniProtKB-EC"/>
</dbReference>
<dbReference type="InterPro" id="IPR002761">
    <property type="entry name" value="Diphthami_syn_dom"/>
</dbReference>
<keyword evidence="3" id="KW-1185">Reference proteome</keyword>
<dbReference type="PANTHER" id="PTHR12196">
    <property type="entry name" value="DOMAIN OF UNKNOWN FUNCTION 71 DUF71 -CONTAINING PROTEIN"/>
    <property type="match status" value="1"/>
</dbReference>
<proteinExistence type="predicted"/>
<dbReference type="EMBL" id="JBCEWA010000006">
    <property type="protein sequence ID" value="MEL5988615.1"/>
    <property type="molecule type" value="Genomic_DNA"/>
</dbReference>
<protein>
    <submittedName>
        <fullName evidence="2">Diphthine--ammonia ligase</fullName>
        <ecNumber evidence="2">6.3.1.14</ecNumber>
    </submittedName>
</protein>
<dbReference type="Proteomes" id="UP001398420">
    <property type="component" value="Unassembled WGS sequence"/>
</dbReference>
<dbReference type="NCBIfam" id="TIGR00290">
    <property type="entry name" value="MJ0570_dom"/>
    <property type="match status" value="1"/>
</dbReference>
<reference evidence="2 3" key="1">
    <citation type="submission" date="2024-04" db="EMBL/GenBank/DDBJ databases">
        <authorList>
            <person name="Wu Y.S."/>
            <person name="Zhang L."/>
        </authorList>
    </citation>
    <scope>NUCLEOTIDE SEQUENCE [LARGE SCALE GENOMIC DNA]</scope>
    <source>
        <strain evidence="2 3">KG-01</strain>
    </source>
</reference>
<evidence type="ECO:0000313" key="3">
    <source>
        <dbReference type="Proteomes" id="UP001398420"/>
    </source>
</evidence>
<keyword evidence="2" id="KW-0436">Ligase</keyword>
<dbReference type="InterPro" id="IPR030662">
    <property type="entry name" value="DPH6/MJ0570"/>
</dbReference>
<dbReference type="RefSeq" id="WP_342302971.1">
    <property type="nucleotide sequence ID" value="NZ_JBCEWA010000006.1"/>
</dbReference>
<dbReference type="Pfam" id="PF01902">
    <property type="entry name" value="Diphthami_syn_2"/>
    <property type="match status" value="1"/>
</dbReference>
<comment type="caution">
    <text evidence="2">The sequence shown here is derived from an EMBL/GenBank/DDBJ whole genome shotgun (WGS) entry which is preliminary data.</text>
</comment>
<gene>
    <name evidence="2" type="ORF">AAF454_09385</name>
</gene>
<evidence type="ECO:0000259" key="1">
    <source>
        <dbReference type="Pfam" id="PF01902"/>
    </source>
</evidence>
<dbReference type="EC" id="6.3.1.14" evidence="2"/>
<dbReference type="Gene3D" id="3.90.1490.10">
    <property type="entry name" value="putative n-type atp pyrophosphatase, domain 2"/>
    <property type="match status" value="1"/>
</dbReference>
<accession>A0ABU9LND7</accession>
<dbReference type="InterPro" id="IPR014729">
    <property type="entry name" value="Rossmann-like_a/b/a_fold"/>
</dbReference>
<dbReference type="CDD" id="cd01994">
    <property type="entry name" value="AANH_PF0828-like"/>
    <property type="match status" value="1"/>
</dbReference>
<feature type="domain" description="Diphthamide synthase" evidence="1">
    <location>
        <begin position="12"/>
        <end position="221"/>
    </location>
</feature>
<dbReference type="PANTHER" id="PTHR12196:SF2">
    <property type="entry name" value="DIPHTHINE--AMMONIA LIGASE"/>
    <property type="match status" value="1"/>
</dbReference>
<dbReference type="SUPFAM" id="SSF52402">
    <property type="entry name" value="Adenine nucleotide alpha hydrolases-like"/>
    <property type="match status" value="1"/>
</dbReference>